<dbReference type="AlphaFoldDB" id="A0AAD2F7P7"/>
<dbReference type="Proteomes" id="UP001190491">
    <property type="component" value="Unassembled WGS sequence"/>
</dbReference>
<dbReference type="Pfam" id="PF24722">
    <property type="entry name" value="DUF7674"/>
    <property type="match status" value="1"/>
</dbReference>
<evidence type="ECO:0000313" key="5">
    <source>
        <dbReference type="Proteomes" id="UP001190491"/>
    </source>
</evidence>
<dbReference type="EMBL" id="CAUDKO010000014">
    <property type="protein sequence ID" value="CAJ0894337.1"/>
    <property type="molecule type" value="Genomic_DNA"/>
</dbReference>
<evidence type="ECO:0000313" key="4">
    <source>
        <dbReference type="Proteomes" id="UP001189792"/>
    </source>
</evidence>
<organism evidence="2 5">
    <name type="scientific">Ralstonia flatus</name>
    <dbReference type="NCBI Taxonomy" id="3058601"/>
    <lineage>
        <taxon>Bacteria</taxon>
        <taxon>Pseudomonadati</taxon>
        <taxon>Pseudomonadota</taxon>
        <taxon>Betaproteobacteria</taxon>
        <taxon>Burkholderiales</taxon>
        <taxon>Burkholderiaceae</taxon>
        <taxon>Ralstonia</taxon>
    </lineage>
</organism>
<proteinExistence type="predicted"/>
<gene>
    <name evidence="3" type="ORF">R77564_04965</name>
    <name evidence="2" type="ORF">R77567_04519</name>
</gene>
<keyword evidence="4" id="KW-1185">Reference proteome</keyword>
<dbReference type="InterPro" id="IPR056091">
    <property type="entry name" value="DUF7674"/>
</dbReference>
<evidence type="ECO:0000259" key="1">
    <source>
        <dbReference type="Pfam" id="PF24722"/>
    </source>
</evidence>
<name>A0AAD2F7P7_9RALS</name>
<comment type="caution">
    <text evidence="2">The sequence shown here is derived from an EMBL/GenBank/DDBJ whole genome shotgun (WGS) entry which is preliminary data.</text>
</comment>
<evidence type="ECO:0000313" key="3">
    <source>
        <dbReference type="EMBL" id="CAJ0903770.1"/>
    </source>
</evidence>
<protein>
    <recommendedName>
        <fullName evidence="1">DUF7674 domain-containing protein</fullName>
    </recommendedName>
</protein>
<dbReference type="EMBL" id="CAUDLI010000014">
    <property type="protein sequence ID" value="CAJ0903770.1"/>
    <property type="molecule type" value="Genomic_DNA"/>
</dbReference>
<dbReference type="RefSeq" id="WP_206273170.1">
    <property type="nucleotide sequence ID" value="NZ_CAUDKO010000014.1"/>
</dbReference>
<dbReference type="Proteomes" id="UP001189792">
    <property type="component" value="Unassembled WGS sequence"/>
</dbReference>
<accession>A0AAD2F7P7</accession>
<reference evidence="2 4" key="1">
    <citation type="submission" date="2023-07" db="EMBL/GenBank/DDBJ databases">
        <authorList>
            <person name="Peeters C."/>
        </authorList>
    </citation>
    <scope>NUCLEOTIDE SEQUENCE</scope>
    <source>
        <strain evidence="3 4">LMG 32965</strain>
        <strain evidence="2">R-77567</strain>
    </source>
</reference>
<sequence>MSTSQEFVNELVQMDFALEAKKQVVEDWGGDVPESLLFSALGKAIANNLRQLPPDQQAQIFSHIETGMQSTNANLKTLVATGLLESLTSQATKTPELKTLINAYLGVESRRYLVALQRWHDGV</sequence>
<evidence type="ECO:0000313" key="2">
    <source>
        <dbReference type="EMBL" id="CAJ0894337.1"/>
    </source>
</evidence>
<feature type="domain" description="DUF7674" evidence="1">
    <location>
        <begin position="24"/>
        <end position="119"/>
    </location>
</feature>